<sequence>MKFIIKAKGHRLISSTHETTFEVTKDNYLTEKGTCIIGISAEYSAREFPDWLKEYLIEGNKVIIEIVVEGLRDLVIGYGSKDLRFRDDRSFVIRKSRYIDDRTVVINANKAAKDIDRRIIELLKMEKELKIIFHTI</sequence>
<dbReference type="AlphaFoldDB" id="A0A397WQ26"/>
<organism evidence="1 2">
    <name type="scientific">Candidatus Nanoclepta minutus</name>
    <dbReference type="NCBI Taxonomy" id="1940235"/>
    <lineage>
        <taxon>Archaea</taxon>
        <taxon>Nanobdellota</taxon>
        <taxon>Candidatus Nanoclepta</taxon>
    </lineage>
</organism>
<dbReference type="PANTHER" id="PTHR40696:SF1">
    <property type="entry name" value="DUF371 DOMAIN-CONTAINING PROTEIN"/>
    <property type="match status" value="1"/>
</dbReference>
<comment type="caution">
    <text evidence="1">The sequence shown here is derived from an EMBL/GenBank/DDBJ whole genome shotgun (WGS) entry which is preliminary data.</text>
</comment>
<gene>
    <name evidence="1" type="ORF">BXU00_00640</name>
</gene>
<dbReference type="Pfam" id="PF04027">
    <property type="entry name" value="DUF371"/>
    <property type="match status" value="1"/>
</dbReference>
<dbReference type="EMBL" id="MWMI01000001">
    <property type="protein sequence ID" value="RIB35599.1"/>
    <property type="molecule type" value="Genomic_DNA"/>
</dbReference>
<accession>A0A397WQ26</accession>
<dbReference type="PANTHER" id="PTHR40696">
    <property type="entry name" value="DUF371 FAMILY PROTEIN"/>
    <property type="match status" value="1"/>
</dbReference>
<evidence type="ECO:0008006" key="3">
    <source>
        <dbReference type="Google" id="ProtNLM"/>
    </source>
</evidence>
<evidence type="ECO:0000313" key="2">
    <source>
        <dbReference type="Proteomes" id="UP000266622"/>
    </source>
</evidence>
<dbReference type="Proteomes" id="UP000266622">
    <property type="component" value="Unassembled WGS sequence"/>
</dbReference>
<name>A0A397WQ26_9ARCH</name>
<reference evidence="1 2" key="1">
    <citation type="journal article" date="2018" name="Syst. Appl. Microbiol.">
        <title>A new symbiotic nanoarchaeote (Candidatus Nanoclepta minutus) and its host (Zestosphaera tikiterensis gen. nov., sp. nov.) from a New Zealand hot spring.</title>
        <authorList>
            <person name="St John E."/>
            <person name="Liu Y."/>
            <person name="Podar M."/>
            <person name="Stott M.B."/>
            <person name="Meneghin J."/>
            <person name="Chen Z."/>
            <person name="Lagutin K."/>
            <person name="Mitchell K."/>
            <person name="Reysenbach A.L."/>
        </authorList>
    </citation>
    <scope>NUCLEOTIDE SEQUENCE [LARGE SCALE GENOMIC DNA]</scope>
    <source>
        <strain evidence="1">NZ3</strain>
    </source>
</reference>
<proteinExistence type="predicted"/>
<dbReference type="InterPro" id="IPR023131">
    <property type="entry name" value="Mth639-like_dom_sf"/>
</dbReference>
<evidence type="ECO:0000313" key="1">
    <source>
        <dbReference type="EMBL" id="RIB35599.1"/>
    </source>
</evidence>
<dbReference type="Gene3D" id="2.60.120.630">
    <property type="entry name" value="mth639 domain like"/>
    <property type="match status" value="1"/>
</dbReference>
<dbReference type="InterPro" id="IPR007171">
    <property type="entry name" value="DUF371"/>
</dbReference>
<protein>
    <recommendedName>
        <fullName evidence="3">DUF371 domain-containing protein</fullName>
    </recommendedName>
</protein>